<name>A0A6G8PTQ9_9ACTN</name>
<proteinExistence type="predicted"/>
<accession>A0A6G8PTQ9</accession>
<dbReference type="SUPFAM" id="SSF88723">
    <property type="entry name" value="PIN domain-like"/>
    <property type="match status" value="1"/>
</dbReference>
<protein>
    <submittedName>
        <fullName evidence="1">PIN domain-containing protein</fullName>
    </submittedName>
</protein>
<evidence type="ECO:0000313" key="2">
    <source>
        <dbReference type="Proteomes" id="UP000502706"/>
    </source>
</evidence>
<sequence>MKFWDGSATVPLLSQETPSSTVTALLRADGGVVAWRGTWTECAVAISRLRREGTLSPEGEEGARAVLDLLAGTWIEVEPARDLRLLASLLSRDYPLKAADALQLAAALRWCEGNTIGAEFVCLDKQLRRAALEEGFDVLPEETV</sequence>
<organism evidence="1 2">
    <name type="scientific">Rubrobacter marinus</name>
    <dbReference type="NCBI Taxonomy" id="2653852"/>
    <lineage>
        <taxon>Bacteria</taxon>
        <taxon>Bacillati</taxon>
        <taxon>Actinomycetota</taxon>
        <taxon>Rubrobacteria</taxon>
        <taxon>Rubrobacterales</taxon>
        <taxon>Rubrobacteraceae</taxon>
        <taxon>Rubrobacter</taxon>
    </lineage>
</organism>
<dbReference type="RefSeq" id="WP_166394997.1">
    <property type="nucleotide sequence ID" value="NZ_CP045121.1"/>
</dbReference>
<dbReference type="KEGG" id="rmar:GBA65_00985"/>
<dbReference type="Gene3D" id="3.40.50.1010">
    <property type="entry name" value="5'-nuclease"/>
    <property type="match status" value="1"/>
</dbReference>
<dbReference type="EMBL" id="CP045121">
    <property type="protein sequence ID" value="QIN77321.1"/>
    <property type="molecule type" value="Genomic_DNA"/>
</dbReference>
<dbReference type="InterPro" id="IPR029060">
    <property type="entry name" value="PIN-like_dom_sf"/>
</dbReference>
<reference evidence="1 2" key="1">
    <citation type="submission" date="2019-10" db="EMBL/GenBank/DDBJ databases">
        <title>Rubrobacter sp nov SCSIO 52915 isolated from a deep-sea sediment in the South China Sea.</title>
        <authorList>
            <person name="Chen R.W."/>
        </authorList>
    </citation>
    <scope>NUCLEOTIDE SEQUENCE [LARGE SCALE GENOMIC DNA]</scope>
    <source>
        <strain evidence="1 2">SCSIO 52915</strain>
    </source>
</reference>
<evidence type="ECO:0000313" key="1">
    <source>
        <dbReference type="EMBL" id="QIN77321.1"/>
    </source>
</evidence>
<dbReference type="Proteomes" id="UP000502706">
    <property type="component" value="Chromosome"/>
</dbReference>
<gene>
    <name evidence="1" type="ORF">GBA65_00985</name>
</gene>
<keyword evidence="2" id="KW-1185">Reference proteome</keyword>
<dbReference type="AlphaFoldDB" id="A0A6G8PTQ9"/>